<gene>
    <name evidence="3" type="ORF">THAOC_01599</name>
</gene>
<evidence type="ECO:0000313" key="3">
    <source>
        <dbReference type="EMBL" id="EJK76628.1"/>
    </source>
</evidence>
<dbReference type="PANTHER" id="PTHR34730">
    <property type="entry name" value="UNNAMED PRODUCT"/>
    <property type="match status" value="1"/>
</dbReference>
<organism evidence="3 4">
    <name type="scientific">Thalassiosira oceanica</name>
    <name type="common">Marine diatom</name>
    <dbReference type="NCBI Taxonomy" id="159749"/>
    <lineage>
        <taxon>Eukaryota</taxon>
        <taxon>Sar</taxon>
        <taxon>Stramenopiles</taxon>
        <taxon>Ochrophyta</taxon>
        <taxon>Bacillariophyta</taxon>
        <taxon>Coscinodiscophyceae</taxon>
        <taxon>Thalassiosirophycidae</taxon>
        <taxon>Thalassiosirales</taxon>
        <taxon>Thalassiosiraceae</taxon>
        <taxon>Thalassiosira</taxon>
    </lineage>
</organism>
<keyword evidence="2" id="KW-0472">Membrane</keyword>
<feature type="transmembrane region" description="Helical" evidence="2">
    <location>
        <begin position="444"/>
        <end position="473"/>
    </location>
</feature>
<feature type="region of interest" description="Disordered" evidence="1">
    <location>
        <begin position="1"/>
        <end position="61"/>
    </location>
</feature>
<feature type="compositionally biased region" description="Basic and acidic residues" evidence="1">
    <location>
        <begin position="24"/>
        <end position="33"/>
    </location>
</feature>
<feature type="transmembrane region" description="Helical" evidence="2">
    <location>
        <begin position="269"/>
        <end position="287"/>
    </location>
</feature>
<keyword evidence="2" id="KW-1133">Transmembrane helix</keyword>
<feature type="transmembrane region" description="Helical" evidence="2">
    <location>
        <begin position="534"/>
        <end position="552"/>
    </location>
</feature>
<dbReference type="OrthoDB" id="46101at2759"/>
<feature type="transmembrane region" description="Helical" evidence="2">
    <location>
        <begin position="485"/>
        <end position="505"/>
    </location>
</feature>
<keyword evidence="4" id="KW-1185">Reference proteome</keyword>
<dbReference type="EMBL" id="AGNL01001926">
    <property type="protein sequence ID" value="EJK76628.1"/>
    <property type="molecule type" value="Genomic_DNA"/>
</dbReference>
<dbReference type="AlphaFoldDB" id="K0TD74"/>
<evidence type="ECO:0000256" key="2">
    <source>
        <dbReference type="SAM" id="Phobius"/>
    </source>
</evidence>
<protein>
    <submittedName>
        <fullName evidence="3">Uncharacterized protein</fullName>
    </submittedName>
</protein>
<proteinExistence type="predicted"/>
<evidence type="ECO:0000256" key="1">
    <source>
        <dbReference type="SAM" id="MobiDB-lite"/>
    </source>
</evidence>
<feature type="compositionally biased region" description="Acidic residues" evidence="1">
    <location>
        <begin position="42"/>
        <end position="56"/>
    </location>
</feature>
<keyword evidence="2" id="KW-0812">Transmembrane</keyword>
<comment type="caution">
    <text evidence="3">The sequence shown here is derived from an EMBL/GenBank/DDBJ whole genome shotgun (WGS) entry which is preliminary data.</text>
</comment>
<name>K0TD74_THAOC</name>
<feature type="transmembrane region" description="Helical" evidence="2">
    <location>
        <begin position="375"/>
        <end position="396"/>
    </location>
</feature>
<accession>K0TD74</accession>
<dbReference type="Proteomes" id="UP000266841">
    <property type="component" value="Unassembled WGS sequence"/>
</dbReference>
<sequence length="562" mass="61276">MDPEAQANSERKADDADDSESPDEPARLPDVMKGESSCAEPEANDEDGVGQQDPEETSSTAKRSINSFYGHKIGAIQTLSLVLNAGLMVYAHLGLSAVIKSSLNPAQETSLLVVEGETCTNDDYSTWTSYEGEVGFPDQLDFCARTFSGGCLVNSTCTADCFEDYGYSRKCSLCFGNFPPCGLESGCFACLVDAASLDCLTCLEPCLETFYECSGLPVISSNSTENLIETIASPAGNFCHDFDLQGVEEWYTSYELTFVGSVRDSWSNGAKFLTVVIVMFSGIWPYLKCDPRNRLVHAHVSGKPDIGPAVAVATQQIYSGRRVFGHWSLSRDSIEAQDSFFLATVWEFIQIEWIKGQHDKAVLKKSEQPLVGKQLYFSRIGIPAAILVVTVGLYIAGLSTDFFSVRSVDYETSAKCVKSYNIISFGSALVNETSLEDNSAAGQTWFLCLVYFVLVLGLPVLTHVLQAVFLAGWVQSNRLLRTIEYTGMLWAFACVEILLIAALALEVNMEKLIKGLAGPSNEELVQVSSDFGPGFYILAVYSFVAGFLQFAVRVRNDGGSSK</sequence>
<reference evidence="3 4" key="1">
    <citation type="journal article" date="2012" name="Genome Biol.">
        <title>Genome and low-iron response of an oceanic diatom adapted to chronic iron limitation.</title>
        <authorList>
            <person name="Lommer M."/>
            <person name="Specht M."/>
            <person name="Roy A.S."/>
            <person name="Kraemer L."/>
            <person name="Andreson R."/>
            <person name="Gutowska M.A."/>
            <person name="Wolf J."/>
            <person name="Bergner S.V."/>
            <person name="Schilhabel M.B."/>
            <person name="Klostermeier U.C."/>
            <person name="Beiko R.G."/>
            <person name="Rosenstiel P."/>
            <person name="Hippler M."/>
            <person name="Laroche J."/>
        </authorList>
    </citation>
    <scope>NUCLEOTIDE SEQUENCE [LARGE SCALE GENOMIC DNA]</scope>
    <source>
        <strain evidence="3 4">CCMP1005</strain>
    </source>
</reference>
<evidence type="ECO:0000313" key="4">
    <source>
        <dbReference type="Proteomes" id="UP000266841"/>
    </source>
</evidence>
<dbReference type="PANTHER" id="PTHR34730:SF1">
    <property type="entry name" value="PARAQUAT-INDUCIBLE PROTEIN A"/>
    <property type="match status" value="1"/>
</dbReference>